<dbReference type="InParanoid" id="A0A674P2I4"/>
<dbReference type="Ensembl" id="ENSTRUT00000067233.1">
    <property type="protein sequence ID" value="ENSTRUP00000080130.1"/>
    <property type="gene ID" value="ENSTRUG00000033231.1"/>
</dbReference>
<keyword evidence="2" id="KW-1185">Reference proteome</keyword>
<reference evidence="1" key="2">
    <citation type="submission" date="2025-08" db="UniProtKB">
        <authorList>
            <consortium name="Ensembl"/>
        </authorList>
    </citation>
    <scope>IDENTIFICATION</scope>
</reference>
<evidence type="ECO:0000313" key="1">
    <source>
        <dbReference type="Ensembl" id="ENSTRUP00000080130.1"/>
    </source>
</evidence>
<name>A0A674P2I4_TAKRU</name>
<dbReference type="AlphaFoldDB" id="A0A674P2I4"/>
<sequence>LPGQMMWFGHDLQFSLDQFTAEGEATGTKTGPIKDPSPSFTHLSNICLLWLKPFPFCPGTHSFNHTLVVLTYENSKSEEVCPLV</sequence>
<dbReference type="Proteomes" id="UP000005226">
    <property type="component" value="Chromosome 2"/>
</dbReference>
<protein>
    <submittedName>
        <fullName evidence="1">Uncharacterized protein</fullName>
    </submittedName>
</protein>
<accession>A0A674P2I4</accession>
<proteinExistence type="predicted"/>
<reference evidence="1 2" key="1">
    <citation type="journal article" date="2011" name="Genome Biol. Evol.">
        <title>Integration of the genetic map and genome assembly of fugu facilitates insights into distinct features of genome evolution in teleosts and mammals.</title>
        <authorList>
            <person name="Kai W."/>
            <person name="Kikuchi K."/>
            <person name="Tohari S."/>
            <person name="Chew A.K."/>
            <person name="Tay A."/>
            <person name="Fujiwara A."/>
            <person name="Hosoya S."/>
            <person name="Suetake H."/>
            <person name="Naruse K."/>
            <person name="Brenner S."/>
            <person name="Suzuki Y."/>
            <person name="Venkatesh B."/>
        </authorList>
    </citation>
    <scope>NUCLEOTIDE SEQUENCE [LARGE SCALE GENOMIC DNA]</scope>
</reference>
<evidence type="ECO:0000313" key="2">
    <source>
        <dbReference type="Proteomes" id="UP000005226"/>
    </source>
</evidence>
<reference evidence="1" key="3">
    <citation type="submission" date="2025-09" db="UniProtKB">
        <authorList>
            <consortium name="Ensembl"/>
        </authorList>
    </citation>
    <scope>IDENTIFICATION</scope>
</reference>
<organism evidence="1 2">
    <name type="scientific">Takifugu rubripes</name>
    <name type="common">Japanese pufferfish</name>
    <name type="synonym">Fugu rubripes</name>
    <dbReference type="NCBI Taxonomy" id="31033"/>
    <lineage>
        <taxon>Eukaryota</taxon>
        <taxon>Metazoa</taxon>
        <taxon>Chordata</taxon>
        <taxon>Craniata</taxon>
        <taxon>Vertebrata</taxon>
        <taxon>Euteleostomi</taxon>
        <taxon>Actinopterygii</taxon>
        <taxon>Neopterygii</taxon>
        <taxon>Teleostei</taxon>
        <taxon>Neoteleostei</taxon>
        <taxon>Acanthomorphata</taxon>
        <taxon>Eupercaria</taxon>
        <taxon>Tetraodontiformes</taxon>
        <taxon>Tetradontoidea</taxon>
        <taxon>Tetraodontidae</taxon>
        <taxon>Takifugu</taxon>
    </lineage>
</organism>